<dbReference type="InterPro" id="IPR008936">
    <property type="entry name" value="Rho_GTPase_activation_prot"/>
</dbReference>
<dbReference type="SUPFAM" id="SSF48350">
    <property type="entry name" value="GTPase activation domain, GAP"/>
    <property type="match status" value="1"/>
</dbReference>
<feature type="compositionally biased region" description="Polar residues" evidence="2">
    <location>
        <begin position="299"/>
        <end position="308"/>
    </location>
</feature>
<keyword evidence="1" id="KW-0343">GTPase activation</keyword>
<dbReference type="PANTHER" id="PTHR14130">
    <property type="entry name" value="3BP-1 RELATED RHOGAP"/>
    <property type="match status" value="1"/>
</dbReference>
<dbReference type="AlphaFoldDB" id="A0A5K3ES84"/>
<dbReference type="GO" id="GO:0032956">
    <property type="term" value="P:regulation of actin cytoskeleton organization"/>
    <property type="evidence" value="ECO:0007669"/>
    <property type="project" value="TreeGrafter"/>
</dbReference>
<accession>A0A5K3ES84</accession>
<protein>
    <submittedName>
        <fullName evidence="4">Rho-GAP domain-containing protein</fullName>
    </submittedName>
</protein>
<name>A0A5K3ES84_MESCO</name>
<evidence type="ECO:0000256" key="2">
    <source>
        <dbReference type="SAM" id="MobiDB-lite"/>
    </source>
</evidence>
<dbReference type="InterPro" id="IPR047165">
    <property type="entry name" value="RHG17/44/SH3BP1-like"/>
</dbReference>
<dbReference type="GO" id="GO:0035020">
    <property type="term" value="P:regulation of Rac protein signal transduction"/>
    <property type="evidence" value="ECO:0007669"/>
    <property type="project" value="TreeGrafter"/>
</dbReference>
<organism evidence="4">
    <name type="scientific">Mesocestoides corti</name>
    <name type="common">Flatworm</name>
    <dbReference type="NCBI Taxonomy" id="53468"/>
    <lineage>
        <taxon>Eukaryota</taxon>
        <taxon>Metazoa</taxon>
        <taxon>Spiralia</taxon>
        <taxon>Lophotrochozoa</taxon>
        <taxon>Platyhelminthes</taxon>
        <taxon>Cestoda</taxon>
        <taxon>Eucestoda</taxon>
        <taxon>Cyclophyllidea</taxon>
        <taxon>Mesocestoididae</taxon>
        <taxon>Mesocestoides</taxon>
    </lineage>
</organism>
<feature type="region of interest" description="Disordered" evidence="2">
    <location>
        <begin position="872"/>
        <end position="896"/>
    </location>
</feature>
<feature type="compositionally biased region" description="Polar residues" evidence="2">
    <location>
        <begin position="769"/>
        <end position="778"/>
    </location>
</feature>
<feature type="region of interest" description="Disordered" evidence="2">
    <location>
        <begin position="966"/>
        <end position="994"/>
    </location>
</feature>
<dbReference type="GO" id="GO:0007165">
    <property type="term" value="P:signal transduction"/>
    <property type="evidence" value="ECO:0007669"/>
    <property type="project" value="InterPro"/>
</dbReference>
<dbReference type="InterPro" id="IPR000198">
    <property type="entry name" value="RhoGAP_dom"/>
</dbReference>
<feature type="domain" description="Rho-GAP" evidence="3">
    <location>
        <begin position="433"/>
        <end position="638"/>
    </location>
</feature>
<feature type="compositionally biased region" description="Low complexity" evidence="2">
    <location>
        <begin position="725"/>
        <end position="744"/>
    </location>
</feature>
<feature type="region of interest" description="Disordered" evidence="2">
    <location>
        <begin position="1028"/>
        <end position="1048"/>
    </location>
</feature>
<dbReference type="GO" id="GO:0005096">
    <property type="term" value="F:GTPase activator activity"/>
    <property type="evidence" value="ECO:0007669"/>
    <property type="project" value="UniProtKB-KW"/>
</dbReference>
<dbReference type="WBParaSite" id="MCU_002320-RB">
    <property type="protein sequence ID" value="MCU_002320-RB"/>
    <property type="gene ID" value="MCU_002320"/>
</dbReference>
<feature type="compositionally biased region" description="Low complexity" evidence="2">
    <location>
        <begin position="976"/>
        <end position="986"/>
    </location>
</feature>
<evidence type="ECO:0000256" key="1">
    <source>
        <dbReference type="ARBA" id="ARBA00022468"/>
    </source>
</evidence>
<feature type="region of interest" description="Disordered" evidence="2">
    <location>
        <begin position="701"/>
        <end position="781"/>
    </location>
</feature>
<evidence type="ECO:0000259" key="3">
    <source>
        <dbReference type="PROSITE" id="PS50238"/>
    </source>
</evidence>
<proteinExistence type="predicted"/>
<dbReference type="PANTHER" id="PTHR14130:SF14">
    <property type="entry name" value="RHO GTPASE-ACTIVATING PROTEIN 92B"/>
    <property type="match status" value="1"/>
</dbReference>
<dbReference type="Gene3D" id="1.20.1270.60">
    <property type="entry name" value="Arfaptin homology (AH) domain/BAR domain"/>
    <property type="match status" value="1"/>
</dbReference>
<evidence type="ECO:0000313" key="4">
    <source>
        <dbReference type="WBParaSite" id="MCU_002320-RB"/>
    </source>
</evidence>
<feature type="compositionally biased region" description="Polar residues" evidence="2">
    <location>
        <begin position="262"/>
        <end position="279"/>
    </location>
</feature>
<dbReference type="PROSITE" id="PS50238">
    <property type="entry name" value="RHOGAP"/>
    <property type="match status" value="1"/>
</dbReference>
<feature type="region of interest" description="Disordered" evidence="2">
    <location>
        <begin position="227"/>
        <end position="345"/>
    </location>
</feature>
<dbReference type="SMART" id="SM00324">
    <property type="entry name" value="RhoGAP"/>
    <property type="match status" value="1"/>
</dbReference>
<dbReference type="InterPro" id="IPR027267">
    <property type="entry name" value="AH/BAR_dom_sf"/>
</dbReference>
<dbReference type="Pfam" id="PF00620">
    <property type="entry name" value="RhoGAP"/>
    <property type="match status" value="1"/>
</dbReference>
<dbReference type="SUPFAM" id="SSF103657">
    <property type="entry name" value="BAR/IMD domain-like"/>
    <property type="match status" value="1"/>
</dbReference>
<sequence length="1098" mass="120208">MKQSFLSKFTRSLGYAPEGWPADDVAEIDAAASELKKITSDVVKKLSLYLPQTSLHNVRSLDLNYFSSESLQSSFTFGIPNDPLLNKIVKPIESRQKRCNIPQNTNDLNGAVNGLKSPENEVIEGGFCMANDVSSTSLMPKEQIKCEDSIESRFLGNCNSLRFKKMPEVALARTCLEASERLAALQPTLSHLLFGCGQASSQLAQARVNWGARVQDCVIGPMKRVAEATSHNSEMARTRRQAWRAGGELRSVSERAARAATSVGSGHNASTDDSQSLASSERIPNLLLETVSPPISAPSRKTINSQSGGDRRSPKGVPSPLFPDGSPPSKASQAGYFPVTPNGEGNLMRTAKATQLNAIKEDLEAESQLLKEKALHELFNFETMSTLECSQALVDMVEITATYHRRCAAILEDLAPLLRAELDEQCLLPVYGRNLETHLAVTHARIAYPLQQCVRSLNNMAALCEEGIFRIAGSKTKVDTLKSALNSLRAENVIAQYDPYVIADAMKQYLRSLPEPLLTSLLLDQWSSTLEMTDSDEQIRHLQATASQMPEAYHRNAGYLFRFLNRVTEFAEKNRMTPANLSIIFGPTLFAAPHATLDDAASTADNGNQNGAVPSQFAFHGAFRGVIELLIIHANEVFRQYENEDLDGSDDLTQTSMSLASEPVFAGKMTNSANNDLPTPTRLLTTTDIFSRRAHRAMTEFARQSRAIRSLPQRLRAKHAKPMLTSFSPPTTTTTTPTTSATTSVRSLTPLPARKAAPSSEPRLERTRSLTQESLSEQNDLEEVVVEADKQAEERPVRGIPRSVLQRQHMEWRRAMLQVVEGAGLGSPAQKTSIHGDLYDTLFTLQTLNSKSGLEEVLSRVRSVYETKYIMGKSTSDPPMPNDAPPSAQTSSRNAVYVTRRHSTSSISVMEHCKSRLASTDPRPSSTVQGSACAKLVGYQKKSSTTPGPLNARALQKVAIPISTPDAQAVRKKRPASQSSKPQQQQQREHPQRYSVEVVGGNVEPGALRITGTTPQSPMASPRTAAVDIGRRSRQGEALSRPNRSTLPRTGAEIVPAITRRNVISASISGTHLEVSKRDSFHLSSPIQRVALDVRDNP</sequence>
<reference evidence="4" key="1">
    <citation type="submission" date="2019-11" db="UniProtKB">
        <authorList>
            <consortium name="WormBaseParasite"/>
        </authorList>
    </citation>
    <scope>IDENTIFICATION</scope>
</reference>
<dbReference type="Gene3D" id="1.10.555.10">
    <property type="entry name" value="Rho GTPase activation protein"/>
    <property type="match status" value="1"/>
</dbReference>
<dbReference type="CDD" id="cd00159">
    <property type="entry name" value="RhoGAP"/>
    <property type="match status" value="1"/>
</dbReference>